<evidence type="ECO:0000313" key="2">
    <source>
        <dbReference type="EMBL" id="CAL4124330.1"/>
    </source>
</evidence>
<dbReference type="InterPro" id="IPR013783">
    <property type="entry name" value="Ig-like_fold"/>
</dbReference>
<feature type="non-terminal residue" evidence="2">
    <location>
        <position position="1"/>
    </location>
</feature>
<dbReference type="Proteomes" id="UP001497623">
    <property type="component" value="Unassembled WGS sequence"/>
</dbReference>
<organism evidence="2 3">
    <name type="scientific">Meganyctiphanes norvegica</name>
    <name type="common">Northern krill</name>
    <name type="synonym">Thysanopoda norvegica</name>
    <dbReference type="NCBI Taxonomy" id="48144"/>
    <lineage>
        <taxon>Eukaryota</taxon>
        <taxon>Metazoa</taxon>
        <taxon>Ecdysozoa</taxon>
        <taxon>Arthropoda</taxon>
        <taxon>Crustacea</taxon>
        <taxon>Multicrustacea</taxon>
        <taxon>Malacostraca</taxon>
        <taxon>Eumalacostraca</taxon>
        <taxon>Eucarida</taxon>
        <taxon>Euphausiacea</taxon>
        <taxon>Euphausiidae</taxon>
        <taxon>Meganyctiphanes</taxon>
    </lineage>
</organism>
<protein>
    <recommendedName>
        <fullName evidence="1">VWA7 Ig-like domain-containing protein</fullName>
    </recommendedName>
</protein>
<gene>
    <name evidence="2" type="ORF">MNOR_LOCUS24427</name>
</gene>
<keyword evidence="3" id="KW-1185">Reference proteome</keyword>
<proteinExistence type="predicted"/>
<name>A0AAV2RG95_MEGNR</name>
<feature type="non-terminal residue" evidence="2">
    <location>
        <position position="121"/>
    </location>
</feature>
<dbReference type="InterPro" id="IPR057615">
    <property type="entry name" value="Ig_VWA7"/>
</dbReference>
<evidence type="ECO:0000259" key="1">
    <source>
        <dbReference type="Pfam" id="PF23619"/>
    </source>
</evidence>
<dbReference type="Gene3D" id="2.60.40.10">
    <property type="entry name" value="Immunoglobulins"/>
    <property type="match status" value="1"/>
</dbReference>
<dbReference type="AlphaFoldDB" id="A0AAV2RG95"/>
<sequence length="121" mass="12547">KFVRLNSVLMTPVQASVEVLATSAELSAKPGGTATGDFLVTNHGLESDFTVSCTDELAFYDSLSPSSIHLTNNGSGTVSVTFKVPSDAKEGSVSTVTVTAQSQKQTSSVNSAVTQFVVLSE</sequence>
<dbReference type="EMBL" id="CAXKWB010022423">
    <property type="protein sequence ID" value="CAL4124330.1"/>
    <property type="molecule type" value="Genomic_DNA"/>
</dbReference>
<accession>A0AAV2RG95</accession>
<reference evidence="2 3" key="1">
    <citation type="submission" date="2024-05" db="EMBL/GenBank/DDBJ databases">
        <authorList>
            <person name="Wallberg A."/>
        </authorList>
    </citation>
    <scope>NUCLEOTIDE SEQUENCE [LARGE SCALE GENOMIC DNA]</scope>
</reference>
<evidence type="ECO:0000313" key="3">
    <source>
        <dbReference type="Proteomes" id="UP001497623"/>
    </source>
</evidence>
<dbReference type="Pfam" id="PF23619">
    <property type="entry name" value="Ig_VWA7"/>
    <property type="match status" value="1"/>
</dbReference>
<feature type="domain" description="VWA7 Ig-like" evidence="1">
    <location>
        <begin position="22"/>
        <end position="119"/>
    </location>
</feature>
<comment type="caution">
    <text evidence="2">The sequence shown here is derived from an EMBL/GenBank/DDBJ whole genome shotgun (WGS) entry which is preliminary data.</text>
</comment>